<dbReference type="GO" id="GO:0000978">
    <property type="term" value="F:RNA polymerase II cis-regulatory region sequence-specific DNA binding"/>
    <property type="evidence" value="ECO:0007669"/>
    <property type="project" value="TreeGrafter"/>
</dbReference>
<evidence type="ECO:0000256" key="1">
    <source>
        <dbReference type="ARBA" id="ARBA00004123"/>
    </source>
</evidence>
<evidence type="ECO:0000256" key="3">
    <source>
        <dbReference type="ARBA" id="ARBA00023163"/>
    </source>
</evidence>
<keyword evidence="4" id="KW-0539">Nucleus</keyword>
<sequence length="287" mass="31979">MPVEDTFKRQKRRECHNQVEKRRREHINGKIEELGKLLPARYAEEAAQAEEDEEENRGSSKKKKKRPNPNTKQPRDAAQCKGRILSQSVKYIYELQHIQDMQNARIRQLESILASSGQIAPSAPPQYQHYIWNQPTHSTPIRRDSVAASPLAPAPTYFQPYPGMPRPMMHHIPKTTEDHHLEVMQPSPDPDATTRSNNSSWSGGNIHPASLTTSTSTSFSEGSGPHHIYSPEDAGLISGSSGSSPEQHLAHMVQKTGPTNQQPTEGLGLEVGLGPLDIEGHTVCWQN</sequence>
<dbReference type="GO" id="GO:0046983">
    <property type="term" value="F:protein dimerization activity"/>
    <property type="evidence" value="ECO:0007669"/>
    <property type="project" value="InterPro"/>
</dbReference>
<dbReference type="PROSITE" id="PS50888">
    <property type="entry name" value="BHLH"/>
    <property type="match status" value="1"/>
</dbReference>
<keyword evidence="2" id="KW-0805">Transcription regulation</keyword>
<dbReference type="PANTHER" id="PTHR46117:SF3">
    <property type="entry name" value="FI24210P1"/>
    <property type="match status" value="1"/>
</dbReference>
<name>A0A1Y1U965_9TREE</name>
<dbReference type="InterPro" id="IPR011598">
    <property type="entry name" value="bHLH_dom"/>
</dbReference>
<organism evidence="7 8">
    <name type="scientific">Kockovaella imperatae</name>
    <dbReference type="NCBI Taxonomy" id="4999"/>
    <lineage>
        <taxon>Eukaryota</taxon>
        <taxon>Fungi</taxon>
        <taxon>Dikarya</taxon>
        <taxon>Basidiomycota</taxon>
        <taxon>Agaricomycotina</taxon>
        <taxon>Tremellomycetes</taxon>
        <taxon>Tremellales</taxon>
        <taxon>Cuniculitremaceae</taxon>
        <taxon>Kockovaella</taxon>
    </lineage>
</organism>
<dbReference type="InterPro" id="IPR036638">
    <property type="entry name" value="HLH_DNA-bd_sf"/>
</dbReference>
<dbReference type="Proteomes" id="UP000193218">
    <property type="component" value="Unassembled WGS sequence"/>
</dbReference>
<proteinExistence type="predicted"/>
<comment type="caution">
    <text evidence="7">The sequence shown here is derived from an EMBL/GenBank/DDBJ whole genome shotgun (WGS) entry which is preliminary data.</text>
</comment>
<dbReference type="RefSeq" id="XP_021868372.1">
    <property type="nucleotide sequence ID" value="XM_022012151.1"/>
</dbReference>
<dbReference type="InterPro" id="IPR051732">
    <property type="entry name" value="USF"/>
</dbReference>
<reference evidence="7 8" key="1">
    <citation type="submission" date="2017-03" db="EMBL/GenBank/DDBJ databases">
        <title>Widespread Adenine N6-methylation of Active Genes in Fungi.</title>
        <authorList>
            <consortium name="DOE Joint Genome Institute"/>
            <person name="Mondo S.J."/>
            <person name="Dannebaum R.O."/>
            <person name="Kuo R.C."/>
            <person name="Louie K.B."/>
            <person name="Bewick A.J."/>
            <person name="Labutti K."/>
            <person name="Haridas S."/>
            <person name="Kuo A."/>
            <person name="Salamov A."/>
            <person name="Ahrendt S.R."/>
            <person name="Lau R."/>
            <person name="Bowen B.P."/>
            <person name="Lipzen A."/>
            <person name="Sullivan W."/>
            <person name="Andreopoulos W.B."/>
            <person name="Clum A."/>
            <person name="Lindquist E."/>
            <person name="Daum C."/>
            <person name="Northen T.R."/>
            <person name="Ramamoorthy G."/>
            <person name="Schmitz R.J."/>
            <person name="Gryganskyi A."/>
            <person name="Culley D."/>
            <person name="Magnuson J."/>
            <person name="James T.Y."/>
            <person name="O'Malley M.A."/>
            <person name="Stajich J.E."/>
            <person name="Spatafora J.W."/>
            <person name="Visel A."/>
            <person name="Grigoriev I.V."/>
        </authorList>
    </citation>
    <scope>NUCLEOTIDE SEQUENCE [LARGE SCALE GENOMIC DNA]</scope>
    <source>
        <strain evidence="7 8">NRRL Y-17943</strain>
    </source>
</reference>
<evidence type="ECO:0000313" key="7">
    <source>
        <dbReference type="EMBL" id="ORX34084.1"/>
    </source>
</evidence>
<dbReference type="GO" id="GO:0005634">
    <property type="term" value="C:nucleus"/>
    <property type="evidence" value="ECO:0007669"/>
    <property type="project" value="UniProtKB-SubCell"/>
</dbReference>
<dbReference type="OrthoDB" id="690068at2759"/>
<dbReference type="STRING" id="4999.A0A1Y1U965"/>
<dbReference type="GO" id="GO:0000981">
    <property type="term" value="F:DNA-binding transcription factor activity, RNA polymerase II-specific"/>
    <property type="evidence" value="ECO:0007669"/>
    <property type="project" value="TreeGrafter"/>
</dbReference>
<evidence type="ECO:0000256" key="5">
    <source>
        <dbReference type="SAM" id="MobiDB-lite"/>
    </source>
</evidence>
<keyword evidence="8" id="KW-1185">Reference proteome</keyword>
<feature type="compositionally biased region" description="Basic and acidic residues" evidence="5">
    <location>
        <begin position="15"/>
        <end position="35"/>
    </location>
</feature>
<feature type="region of interest" description="Disordered" evidence="5">
    <location>
        <begin position="181"/>
        <end position="250"/>
    </location>
</feature>
<protein>
    <recommendedName>
        <fullName evidence="6">BHLH domain-containing protein</fullName>
    </recommendedName>
</protein>
<dbReference type="SMART" id="SM00353">
    <property type="entry name" value="HLH"/>
    <property type="match status" value="1"/>
</dbReference>
<dbReference type="EMBL" id="NBSH01000016">
    <property type="protein sequence ID" value="ORX34084.1"/>
    <property type="molecule type" value="Genomic_DNA"/>
</dbReference>
<dbReference type="AlphaFoldDB" id="A0A1Y1U965"/>
<feature type="compositionally biased region" description="Polar residues" evidence="5">
    <location>
        <begin position="193"/>
        <end position="203"/>
    </location>
</feature>
<dbReference type="SUPFAM" id="SSF47459">
    <property type="entry name" value="HLH, helix-loop-helix DNA-binding domain"/>
    <property type="match status" value="1"/>
</dbReference>
<dbReference type="InParanoid" id="A0A1Y1U965"/>
<comment type="subcellular location">
    <subcellularLocation>
        <location evidence="1">Nucleus</location>
    </subcellularLocation>
</comment>
<keyword evidence="3" id="KW-0804">Transcription</keyword>
<feature type="compositionally biased region" description="Low complexity" evidence="5">
    <location>
        <begin position="210"/>
        <end position="223"/>
    </location>
</feature>
<feature type="domain" description="BHLH" evidence="6">
    <location>
        <begin position="11"/>
        <end position="95"/>
    </location>
</feature>
<evidence type="ECO:0000256" key="2">
    <source>
        <dbReference type="ARBA" id="ARBA00023015"/>
    </source>
</evidence>
<evidence type="ECO:0000313" key="8">
    <source>
        <dbReference type="Proteomes" id="UP000193218"/>
    </source>
</evidence>
<evidence type="ECO:0000256" key="4">
    <source>
        <dbReference type="ARBA" id="ARBA00023242"/>
    </source>
</evidence>
<dbReference type="Pfam" id="PF00010">
    <property type="entry name" value="HLH"/>
    <property type="match status" value="1"/>
</dbReference>
<accession>A0A1Y1U965</accession>
<dbReference type="Gene3D" id="4.10.280.10">
    <property type="entry name" value="Helix-loop-helix DNA-binding domain"/>
    <property type="match status" value="1"/>
</dbReference>
<feature type="region of interest" description="Disordered" evidence="5">
    <location>
        <begin position="1"/>
        <end position="81"/>
    </location>
</feature>
<gene>
    <name evidence="7" type="ORF">BD324DRAFT_195844</name>
</gene>
<dbReference type="GeneID" id="33553959"/>
<dbReference type="PANTHER" id="PTHR46117">
    <property type="entry name" value="FI24210P1"/>
    <property type="match status" value="1"/>
</dbReference>
<evidence type="ECO:0000259" key="6">
    <source>
        <dbReference type="PROSITE" id="PS50888"/>
    </source>
</evidence>